<evidence type="ECO:0000313" key="1">
    <source>
        <dbReference type="EMBL" id="KKS05197.1"/>
    </source>
</evidence>
<protein>
    <submittedName>
        <fullName evidence="1">Uncharacterized protein</fullName>
    </submittedName>
</protein>
<reference evidence="1 2" key="1">
    <citation type="journal article" date="2015" name="Nature">
        <title>rRNA introns, odd ribosomes, and small enigmatic genomes across a large radiation of phyla.</title>
        <authorList>
            <person name="Brown C.T."/>
            <person name="Hug L.A."/>
            <person name="Thomas B.C."/>
            <person name="Sharon I."/>
            <person name="Castelle C.J."/>
            <person name="Singh A."/>
            <person name="Wilkins M.J."/>
            <person name="Williams K.H."/>
            <person name="Banfield J.F."/>
        </authorList>
    </citation>
    <scope>NUCLEOTIDE SEQUENCE [LARGE SCALE GENOMIC DNA]</scope>
</reference>
<dbReference type="EMBL" id="LCBE01000001">
    <property type="protein sequence ID" value="KKS05197.1"/>
    <property type="molecule type" value="Genomic_DNA"/>
</dbReference>
<evidence type="ECO:0000313" key="2">
    <source>
        <dbReference type="Proteomes" id="UP000034236"/>
    </source>
</evidence>
<organism evidence="1 2">
    <name type="scientific">Candidatus Nomurabacteria bacterium GW2011_GWA2_41_25</name>
    <dbReference type="NCBI Taxonomy" id="1618736"/>
    <lineage>
        <taxon>Bacteria</taxon>
        <taxon>Candidatus Nomuraibacteriota</taxon>
    </lineage>
</organism>
<name>A0A0G0VZR7_9BACT</name>
<gene>
    <name evidence="1" type="ORF">UU58_C0001G0057</name>
</gene>
<proteinExistence type="predicted"/>
<sequence length="73" mass="8147">MSDENVRLKIGEHDINATNHPHAYAALAGMSDELRDQLFKHVENHQSGVFSAHVNGKTVEYKLGHDGSIHPHH</sequence>
<dbReference type="AlphaFoldDB" id="A0A0G0VZR7"/>
<dbReference type="Proteomes" id="UP000034236">
    <property type="component" value="Unassembled WGS sequence"/>
</dbReference>
<accession>A0A0G0VZR7</accession>
<comment type="caution">
    <text evidence="1">The sequence shown here is derived from an EMBL/GenBank/DDBJ whole genome shotgun (WGS) entry which is preliminary data.</text>
</comment>